<dbReference type="InterPro" id="IPR050523">
    <property type="entry name" value="AKR_Detox_Biosynth"/>
</dbReference>
<dbReference type="AlphaFoldDB" id="A0A844W057"/>
<accession>A0A844W057</accession>
<dbReference type="EMBL" id="WNXQ01000002">
    <property type="protein sequence ID" value="MWB77446.1"/>
    <property type="molecule type" value="Genomic_DNA"/>
</dbReference>
<dbReference type="InterPro" id="IPR036812">
    <property type="entry name" value="NAD(P)_OxRdtase_dom_sf"/>
</dbReference>
<dbReference type="RefSeq" id="WP_160381699.1">
    <property type="nucleotide sequence ID" value="NZ_WNXQ01000002.1"/>
</dbReference>
<reference evidence="3 4" key="1">
    <citation type="submission" date="2019-11" db="EMBL/GenBank/DDBJ databases">
        <title>Pseudooceanicola pacifica sp. nov., isolated from deep-sea sediment of the Pacific Ocean.</title>
        <authorList>
            <person name="Lyu L."/>
        </authorList>
    </citation>
    <scope>NUCLEOTIDE SEQUENCE [LARGE SCALE GENOMIC DNA]</scope>
    <source>
        <strain evidence="3 4">216_PA32_1</strain>
    </source>
</reference>
<dbReference type="Pfam" id="PF00248">
    <property type="entry name" value="Aldo_ket_red"/>
    <property type="match status" value="1"/>
</dbReference>
<keyword evidence="1" id="KW-0560">Oxidoreductase</keyword>
<evidence type="ECO:0000256" key="1">
    <source>
        <dbReference type="ARBA" id="ARBA00023002"/>
    </source>
</evidence>
<name>A0A844W057_9RHOB</name>
<evidence type="ECO:0000259" key="2">
    <source>
        <dbReference type="Pfam" id="PF00248"/>
    </source>
</evidence>
<organism evidence="3 4">
    <name type="scientific">Pseudooceanicola pacificus</name>
    <dbReference type="NCBI Taxonomy" id="2676438"/>
    <lineage>
        <taxon>Bacteria</taxon>
        <taxon>Pseudomonadati</taxon>
        <taxon>Pseudomonadota</taxon>
        <taxon>Alphaproteobacteria</taxon>
        <taxon>Rhodobacterales</taxon>
        <taxon>Paracoccaceae</taxon>
        <taxon>Pseudooceanicola</taxon>
    </lineage>
</organism>
<dbReference type="PANTHER" id="PTHR43364:SF6">
    <property type="entry name" value="OXIDOREDUCTASE-RELATED"/>
    <property type="match status" value="1"/>
</dbReference>
<evidence type="ECO:0000313" key="4">
    <source>
        <dbReference type="Proteomes" id="UP000443843"/>
    </source>
</evidence>
<keyword evidence="4" id="KW-1185">Reference proteome</keyword>
<dbReference type="PANTHER" id="PTHR43364">
    <property type="entry name" value="NADH-SPECIFIC METHYLGLYOXAL REDUCTASE-RELATED"/>
    <property type="match status" value="1"/>
</dbReference>
<dbReference type="GO" id="GO:0005829">
    <property type="term" value="C:cytosol"/>
    <property type="evidence" value="ECO:0007669"/>
    <property type="project" value="TreeGrafter"/>
</dbReference>
<dbReference type="FunFam" id="3.20.20.100:FF:000004">
    <property type="entry name" value="Oxidoreductase, aldo/keto reductase"/>
    <property type="match status" value="1"/>
</dbReference>
<feature type="domain" description="NADP-dependent oxidoreductase" evidence="2">
    <location>
        <begin position="15"/>
        <end position="315"/>
    </location>
</feature>
<dbReference type="SUPFAM" id="SSF51430">
    <property type="entry name" value="NAD(P)-linked oxidoreductase"/>
    <property type="match status" value="1"/>
</dbReference>
<comment type="caution">
    <text evidence="3">The sequence shown here is derived from an EMBL/GenBank/DDBJ whole genome shotgun (WGS) entry which is preliminary data.</text>
</comment>
<evidence type="ECO:0000313" key="3">
    <source>
        <dbReference type="EMBL" id="MWB77446.1"/>
    </source>
</evidence>
<protein>
    <submittedName>
        <fullName evidence="3">Aldo/keto reductase</fullName>
    </submittedName>
</protein>
<gene>
    <name evidence="3" type="ORF">GLS40_05360</name>
</gene>
<dbReference type="GO" id="GO:0016491">
    <property type="term" value="F:oxidoreductase activity"/>
    <property type="evidence" value="ECO:0007669"/>
    <property type="project" value="UniProtKB-KW"/>
</dbReference>
<dbReference type="Proteomes" id="UP000443843">
    <property type="component" value="Unassembled WGS sequence"/>
</dbReference>
<sequence>MQKRRLGKTGLDISPIVFGGNVFGWTADEPTSFRLLDMSLEAGLNTIDTADVYSRWGNGHTGGESETVIGNWLASHPGHRDKVVIITKVGSDMGGEGKKGLSPRWIEEEVEQSLSRLKTDYIDLYLSHRPDPDTPQEETLTAYARLIESGKVRAIGASNFDRALMEQADAAAASAGVTPYAAQQPEYNLYSRASFEGPLAEYCLANDIGVIPYFSLAAGFLTGKYRTEADLTGPRGERSIAKYMDQKGMTLLAAMDEVAEQTGASLAEIALAWMLRKPAVTAPIASATSESQLATLIRSVELNLSDAQMARLDAAV</sequence>
<dbReference type="InterPro" id="IPR023210">
    <property type="entry name" value="NADP_OxRdtase_dom"/>
</dbReference>
<dbReference type="CDD" id="cd19081">
    <property type="entry name" value="AKR_AKR9C1"/>
    <property type="match status" value="1"/>
</dbReference>
<dbReference type="Gene3D" id="3.20.20.100">
    <property type="entry name" value="NADP-dependent oxidoreductase domain"/>
    <property type="match status" value="1"/>
</dbReference>
<proteinExistence type="predicted"/>